<dbReference type="STRING" id="945553.A0A0D2MSA9"/>
<organism evidence="2 3">
    <name type="scientific">Hypholoma sublateritium (strain FD-334 SS-4)</name>
    <dbReference type="NCBI Taxonomy" id="945553"/>
    <lineage>
        <taxon>Eukaryota</taxon>
        <taxon>Fungi</taxon>
        <taxon>Dikarya</taxon>
        <taxon>Basidiomycota</taxon>
        <taxon>Agaricomycotina</taxon>
        <taxon>Agaricomycetes</taxon>
        <taxon>Agaricomycetidae</taxon>
        <taxon>Agaricales</taxon>
        <taxon>Agaricineae</taxon>
        <taxon>Strophariaceae</taxon>
        <taxon>Hypholoma</taxon>
    </lineage>
</organism>
<dbReference type="OrthoDB" id="630895at2759"/>
<dbReference type="AlphaFoldDB" id="A0A0D2MSA9"/>
<feature type="domain" description="N-acetyltransferase" evidence="1">
    <location>
        <begin position="7"/>
        <end position="148"/>
    </location>
</feature>
<dbReference type="CDD" id="cd04301">
    <property type="entry name" value="NAT_SF"/>
    <property type="match status" value="1"/>
</dbReference>
<evidence type="ECO:0000313" key="2">
    <source>
        <dbReference type="EMBL" id="KJA26883.1"/>
    </source>
</evidence>
<dbReference type="PANTHER" id="PTHR43792:SF1">
    <property type="entry name" value="N-ACETYLTRANSFERASE DOMAIN-CONTAINING PROTEIN"/>
    <property type="match status" value="1"/>
</dbReference>
<keyword evidence="3" id="KW-1185">Reference proteome</keyword>
<accession>A0A0D2MSA9</accession>
<dbReference type="PANTHER" id="PTHR43792">
    <property type="entry name" value="GNAT FAMILY, PUTATIVE (AFU_ORTHOLOGUE AFUA_3G00765)-RELATED-RELATED"/>
    <property type="match status" value="1"/>
</dbReference>
<sequence length="148" mass="16956">MFKTKRLTLRGYRPSDEEFFLDLFDNYNVIVNLADEYAAPNLGGHRDMLKTMIKCALFVVVQDSETCETIGFTLLSISTPRNLDGDLGMALAEKHWGKGYATEILEWLKDYSFKVLGLRRLSLFVFSSNKRATSLYEHSGFLVEGRIR</sequence>
<name>A0A0D2MSA9_HYPSF</name>
<dbReference type="GO" id="GO:0016747">
    <property type="term" value="F:acyltransferase activity, transferring groups other than amino-acyl groups"/>
    <property type="evidence" value="ECO:0007669"/>
    <property type="project" value="InterPro"/>
</dbReference>
<dbReference type="EMBL" id="KN817526">
    <property type="protein sequence ID" value="KJA26883.1"/>
    <property type="molecule type" value="Genomic_DNA"/>
</dbReference>
<protein>
    <recommendedName>
        <fullName evidence="1">N-acetyltransferase domain-containing protein</fullName>
    </recommendedName>
</protein>
<gene>
    <name evidence="2" type="ORF">HYPSUDRAFT_63653</name>
</gene>
<reference evidence="3" key="1">
    <citation type="submission" date="2014-04" db="EMBL/GenBank/DDBJ databases">
        <title>Evolutionary Origins and Diversification of the Mycorrhizal Mutualists.</title>
        <authorList>
            <consortium name="DOE Joint Genome Institute"/>
            <consortium name="Mycorrhizal Genomics Consortium"/>
            <person name="Kohler A."/>
            <person name="Kuo A."/>
            <person name="Nagy L.G."/>
            <person name="Floudas D."/>
            <person name="Copeland A."/>
            <person name="Barry K.W."/>
            <person name="Cichocki N."/>
            <person name="Veneault-Fourrey C."/>
            <person name="LaButti K."/>
            <person name="Lindquist E.A."/>
            <person name="Lipzen A."/>
            <person name="Lundell T."/>
            <person name="Morin E."/>
            <person name="Murat C."/>
            <person name="Riley R."/>
            <person name="Ohm R."/>
            <person name="Sun H."/>
            <person name="Tunlid A."/>
            <person name="Henrissat B."/>
            <person name="Grigoriev I.V."/>
            <person name="Hibbett D.S."/>
            <person name="Martin F."/>
        </authorList>
    </citation>
    <scope>NUCLEOTIDE SEQUENCE [LARGE SCALE GENOMIC DNA]</scope>
    <source>
        <strain evidence="3">FD-334 SS-4</strain>
    </source>
</reference>
<dbReference type="InterPro" id="IPR000182">
    <property type="entry name" value="GNAT_dom"/>
</dbReference>
<dbReference type="Proteomes" id="UP000054270">
    <property type="component" value="Unassembled WGS sequence"/>
</dbReference>
<proteinExistence type="predicted"/>
<dbReference type="Gene3D" id="3.40.630.30">
    <property type="match status" value="1"/>
</dbReference>
<evidence type="ECO:0000313" key="3">
    <source>
        <dbReference type="Proteomes" id="UP000054270"/>
    </source>
</evidence>
<evidence type="ECO:0000259" key="1">
    <source>
        <dbReference type="PROSITE" id="PS51186"/>
    </source>
</evidence>
<dbReference type="InterPro" id="IPR016181">
    <property type="entry name" value="Acyl_CoA_acyltransferase"/>
</dbReference>
<dbReference type="SUPFAM" id="SSF55729">
    <property type="entry name" value="Acyl-CoA N-acyltransferases (Nat)"/>
    <property type="match status" value="1"/>
</dbReference>
<dbReference type="InterPro" id="IPR051531">
    <property type="entry name" value="N-acetyltransferase"/>
</dbReference>
<dbReference type="PROSITE" id="PS51186">
    <property type="entry name" value="GNAT"/>
    <property type="match status" value="1"/>
</dbReference>
<dbReference type="Pfam" id="PF13302">
    <property type="entry name" value="Acetyltransf_3"/>
    <property type="match status" value="1"/>
</dbReference>